<keyword evidence="2" id="KW-0500">Molybdenum</keyword>
<proteinExistence type="predicted"/>
<dbReference type="InterPro" id="IPR000572">
    <property type="entry name" value="OxRdtase_Mopterin-bd_dom"/>
</dbReference>
<dbReference type="GO" id="GO:0008482">
    <property type="term" value="F:sulfite oxidase activity"/>
    <property type="evidence" value="ECO:0007669"/>
    <property type="project" value="TreeGrafter"/>
</dbReference>
<dbReference type="GO" id="GO:0043546">
    <property type="term" value="F:molybdopterin cofactor binding"/>
    <property type="evidence" value="ECO:0007669"/>
    <property type="project" value="TreeGrafter"/>
</dbReference>
<dbReference type="GO" id="GO:0030151">
    <property type="term" value="F:molybdenum ion binding"/>
    <property type="evidence" value="ECO:0007669"/>
    <property type="project" value="InterPro"/>
</dbReference>
<dbReference type="PROSITE" id="PS51318">
    <property type="entry name" value="TAT"/>
    <property type="match status" value="1"/>
</dbReference>
<protein>
    <submittedName>
        <fullName evidence="8">Sulfite dehydrogenase</fullName>
        <ecNumber evidence="8">1.8.2.1</ecNumber>
    </submittedName>
</protein>
<dbReference type="RefSeq" id="WP_118941676.1">
    <property type="nucleotide sequence ID" value="NZ_CP032125.1"/>
</dbReference>
<accession>A0A347UDU0</accession>
<evidence type="ECO:0000313" key="9">
    <source>
        <dbReference type="Proteomes" id="UP000261704"/>
    </source>
</evidence>
<evidence type="ECO:0000256" key="1">
    <source>
        <dbReference type="ARBA" id="ARBA00001924"/>
    </source>
</evidence>
<dbReference type="SUPFAM" id="SSF81296">
    <property type="entry name" value="E set domains"/>
    <property type="match status" value="1"/>
</dbReference>
<dbReference type="AlphaFoldDB" id="A0A347UDU0"/>
<dbReference type="GO" id="GO:0020037">
    <property type="term" value="F:heme binding"/>
    <property type="evidence" value="ECO:0007669"/>
    <property type="project" value="TreeGrafter"/>
</dbReference>
<dbReference type="GO" id="GO:0006790">
    <property type="term" value="P:sulfur compound metabolic process"/>
    <property type="evidence" value="ECO:0007669"/>
    <property type="project" value="TreeGrafter"/>
</dbReference>
<name>A0A347UDU0_9RHOB</name>
<dbReference type="InterPro" id="IPR005066">
    <property type="entry name" value="MoCF_OxRdtse_dimer"/>
</dbReference>
<keyword evidence="5" id="KW-0732">Signal</keyword>
<dbReference type="FunFam" id="3.90.420.10:FF:000006">
    <property type="entry name" value="Sulfur dehydrogenase subunit SoxC"/>
    <property type="match status" value="1"/>
</dbReference>
<keyword evidence="9" id="KW-1185">Reference proteome</keyword>
<dbReference type="InterPro" id="IPR008335">
    <property type="entry name" value="Mopterin_OxRdtase_euk"/>
</dbReference>
<dbReference type="Gene3D" id="2.60.40.650">
    <property type="match status" value="1"/>
</dbReference>
<gene>
    <name evidence="8" type="primary">soxC</name>
    <name evidence="8" type="ORF">BAR1_03180</name>
</gene>
<dbReference type="PRINTS" id="PR00407">
    <property type="entry name" value="EUMOPTERIN"/>
</dbReference>
<feature type="chain" id="PRO_5016583300" evidence="5">
    <location>
        <begin position="34"/>
        <end position="420"/>
    </location>
</feature>
<dbReference type="GO" id="GO:0050310">
    <property type="term" value="F:sulfite dehydrogenase activity"/>
    <property type="evidence" value="ECO:0007669"/>
    <property type="project" value="UniProtKB-EC"/>
</dbReference>
<evidence type="ECO:0000313" key="8">
    <source>
        <dbReference type="EMBL" id="AXX97018.1"/>
    </source>
</evidence>
<dbReference type="Pfam" id="PF00174">
    <property type="entry name" value="Oxidored_molyb"/>
    <property type="match status" value="1"/>
</dbReference>
<sequence>MPDTPDKPSSRRAFLTAGAAAGGAMLTAGPARAGDPAITEMQPWRRNLGDPIDDALYGMPSPFEADVIRGRVEWLTPDAYTAINFTPLHELDGIITPNGLCFQRSHAGAAQVDPAKYRLMINGLVERPLVFTLQDLQRFPRENRTYFLECAANSGMEWRGVQMDGVQFTHGMIHNVEYTGVPLRSLLEEAGVKTAGKWLLAEGSDAAAMSRSIPLEKALDDCLVAFNMNGEALRPEQGYPVRLVVPGWEGNMWVKWLRRIEVGDKPWHHREETSKYSDLMADGRTRRFTWEMDAKSVITSPSPQAPVLHGKGPLVVSGLAWSGRGTIPQVDITLDGGINWVKARLSGPSFDKSLHRFYYEFDWDGRPLLLQSRAHDSTGYVQPTKEALRKLRGVNSNYHNNGIQTWHLQSDGRVENVEVS</sequence>
<evidence type="ECO:0000259" key="7">
    <source>
        <dbReference type="Pfam" id="PF03404"/>
    </source>
</evidence>
<dbReference type="InterPro" id="IPR006311">
    <property type="entry name" value="TAT_signal"/>
</dbReference>
<dbReference type="FunFam" id="2.60.40.650:FF:000004">
    <property type="entry name" value="Sulfite oxidase, putative"/>
    <property type="match status" value="1"/>
</dbReference>
<evidence type="ECO:0000259" key="6">
    <source>
        <dbReference type="Pfam" id="PF00174"/>
    </source>
</evidence>
<comment type="cofactor">
    <cofactor evidence="1">
        <name>Mo-molybdopterin</name>
        <dbReference type="ChEBI" id="CHEBI:71302"/>
    </cofactor>
</comment>
<dbReference type="EMBL" id="CP032125">
    <property type="protein sequence ID" value="AXX97018.1"/>
    <property type="molecule type" value="Genomic_DNA"/>
</dbReference>
<keyword evidence="3" id="KW-0479">Metal-binding</keyword>
<evidence type="ECO:0000256" key="3">
    <source>
        <dbReference type="ARBA" id="ARBA00022723"/>
    </source>
</evidence>
<evidence type="ECO:0000256" key="5">
    <source>
        <dbReference type="SAM" id="SignalP"/>
    </source>
</evidence>
<dbReference type="PANTHER" id="PTHR19372:SF7">
    <property type="entry name" value="SULFITE OXIDASE, MITOCHONDRIAL"/>
    <property type="match status" value="1"/>
</dbReference>
<feature type="signal peptide" evidence="5">
    <location>
        <begin position="1"/>
        <end position="33"/>
    </location>
</feature>
<dbReference type="Gene3D" id="3.90.420.10">
    <property type="entry name" value="Oxidoreductase, molybdopterin-binding domain"/>
    <property type="match status" value="1"/>
</dbReference>
<dbReference type="OrthoDB" id="9778777at2"/>
<dbReference type="SUPFAM" id="SSF56524">
    <property type="entry name" value="Oxidoreductase molybdopterin-binding domain"/>
    <property type="match status" value="1"/>
</dbReference>
<feature type="domain" description="Oxidoreductase molybdopterin-binding" evidence="6">
    <location>
        <begin position="107"/>
        <end position="267"/>
    </location>
</feature>
<dbReference type="Pfam" id="PF03404">
    <property type="entry name" value="Mo-co_dimer"/>
    <property type="match status" value="1"/>
</dbReference>
<dbReference type="InterPro" id="IPR036374">
    <property type="entry name" value="OxRdtase_Mopterin-bd_sf"/>
</dbReference>
<feature type="domain" description="Moybdenum cofactor oxidoreductase dimerisation" evidence="7">
    <location>
        <begin position="287"/>
        <end position="404"/>
    </location>
</feature>
<dbReference type="PANTHER" id="PTHR19372">
    <property type="entry name" value="SULFITE REDUCTASE"/>
    <property type="match status" value="1"/>
</dbReference>
<dbReference type="Proteomes" id="UP000261704">
    <property type="component" value="Chromosome"/>
</dbReference>
<evidence type="ECO:0000256" key="4">
    <source>
        <dbReference type="ARBA" id="ARBA00023002"/>
    </source>
</evidence>
<organism evidence="8 9">
    <name type="scientific">Profundibacter amoris</name>
    <dbReference type="NCBI Taxonomy" id="2171755"/>
    <lineage>
        <taxon>Bacteria</taxon>
        <taxon>Pseudomonadati</taxon>
        <taxon>Pseudomonadota</taxon>
        <taxon>Alphaproteobacteria</taxon>
        <taxon>Rhodobacterales</taxon>
        <taxon>Paracoccaceae</taxon>
        <taxon>Profundibacter</taxon>
    </lineage>
</organism>
<dbReference type="InterPro" id="IPR014756">
    <property type="entry name" value="Ig_E-set"/>
</dbReference>
<dbReference type="NCBIfam" id="TIGR04555">
    <property type="entry name" value="sulfite_DH_soxC"/>
    <property type="match status" value="1"/>
</dbReference>
<keyword evidence="4 8" id="KW-0560">Oxidoreductase</keyword>
<reference evidence="8 9" key="1">
    <citation type="submission" date="2018-09" db="EMBL/GenBank/DDBJ databases">
        <title>Profundibacter amoris BAR1 gen. nov., sp. nov., a new member of the Roseobacter clade isolated at Lokis Castle Vent Field on the Arctic Mid-Oceanic Ridge.</title>
        <authorList>
            <person name="Le Moine Bauer S."/>
            <person name="Sjoeberg A.G."/>
            <person name="L'Haridon S."/>
            <person name="Stokke R."/>
            <person name="Roalkvam I."/>
            <person name="Steen I.H."/>
            <person name="Dahle H."/>
        </authorList>
    </citation>
    <scope>NUCLEOTIDE SEQUENCE [LARGE SCALE GENOMIC DNA]</scope>
    <source>
        <strain evidence="8 9">BAR1</strain>
    </source>
</reference>
<dbReference type="InterPro" id="IPR030835">
    <property type="entry name" value="Sulfite_DH_SoxC"/>
</dbReference>
<evidence type="ECO:0000256" key="2">
    <source>
        <dbReference type="ARBA" id="ARBA00022505"/>
    </source>
</evidence>
<dbReference type="EC" id="1.8.2.1" evidence="8"/>
<dbReference type="KEGG" id="pamo:BAR1_03180"/>